<dbReference type="Proteomes" id="UP000197003">
    <property type="component" value="Chromosome"/>
</dbReference>
<dbReference type="OrthoDB" id="5288223at2"/>
<proteinExistence type="predicted"/>
<name>A0A1Z3NCN2_BDEBC</name>
<dbReference type="GO" id="GO:0016226">
    <property type="term" value="P:iron-sulfur cluster assembly"/>
    <property type="evidence" value="ECO:0007669"/>
    <property type="project" value="InterPro"/>
</dbReference>
<sequence>MNLLTSYEKFSQSNPAEGALSAFRKAGYDYALNKGLPTRKDEAWHYTSVKALNEGTFLPSAVSPFEPSHDTLVEIKKYLNPEFANIVFFNGVLNKTLSAELPAGVSLKELSQYPAQFDDTFDALNGAYMAKPFVVSVAKETSVEKPVNFVFFTSAEGGPSLMVSPRLSLEVGARSSVRVLESHYGKTGTSYFANSVSDVHVGESAKLVYVRVQAESESAVNIGRTRMVVEKDANVESLAFATGASLSRHSLDVILNGPGSNTEILGVYAVRGTQHVDNTSLINHKVGECNTNQLYKGILDGESRAVFCGTVRIEKGAQKANSAQLNNNLLLSGKAEADSKPCLQIYADDVKAAHGSTVGQLNREELFYLQSRAIPKEKAIPMLSYGFLSEVIYKISDESIQKWLSRHLDEAFSSLALNR</sequence>
<dbReference type="InterPro" id="IPR037284">
    <property type="entry name" value="SUF_FeS_clus_asmbl_SufBD_sf"/>
</dbReference>
<dbReference type="Pfam" id="PF01458">
    <property type="entry name" value="SUFBD_core"/>
    <property type="match status" value="1"/>
</dbReference>
<dbReference type="SUPFAM" id="SSF101960">
    <property type="entry name" value="Stabilizer of iron transporter SufD"/>
    <property type="match status" value="1"/>
</dbReference>
<accession>A0A1Z3NCN2</accession>
<dbReference type="InterPro" id="IPR011542">
    <property type="entry name" value="SUF_FeS_clus_asmbl_SufD"/>
</dbReference>
<dbReference type="EMBL" id="CP020946">
    <property type="protein sequence ID" value="ASD65211.1"/>
    <property type="molecule type" value="Genomic_DNA"/>
</dbReference>
<evidence type="ECO:0000313" key="3">
    <source>
        <dbReference type="Proteomes" id="UP000197003"/>
    </source>
</evidence>
<feature type="domain" description="SUF system FeS cluster assembly SufBD core" evidence="1">
    <location>
        <begin position="161"/>
        <end position="387"/>
    </location>
</feature>
<dbReference type="PANTHER" id="PTHR43575:SF1">
    <property type="entry name" value="PROTEIN ABCI7, CHLOROPLASTIC"/>
    <property type="match status" value="1"/>
</dbReference>
<gene>
    <name evidence="2" type="ORF">B9G79_17375</name>
</gene>
<dbReference type="AlphaFoldDB" id="A0A1Z3NCN2"/>
<dbReference type="RefSeq" id="WP_088566608.1">
    <property type="nucleotide sequence ID" value="NZ_CP020946.1"/>
</dbReference>
<protein>
    <submittedName>
        <fullName evidence="2">Fe-S cluster assembly protein SufD</fullName>
    </submittedName>
</protein>
<evidence type="ECO:0000259" key="1">
    <source>
        <dbReference type="Pfam" id="PF01458"/>
    </source>
</evidence>
<dbReference type="InterPro" id="IPR000825">
    <property type="entry name" value="SUF_FeS_clus_asmbl_SufBD_core"/>
</dbReference>
<dbReference type="NCBIfam" id="TIGR01981">
    <property type="entry name" value="sufD"/>
    <property type="match status" value="1"/>
</dbReference>
<reference evidence="2 3" key="1">
    <citation type="submission" date="2017-04" db="EMBL/GenBank/DDBJ databases">
        <title>Whole genome sequence of Bdellovibrio bacteriovorus strain SSB218315.</title>
        <authorList>
            <person name="Oyedara O."/>
            <person name="Rodriguez-Perez M.A."/>
        </authorList>
    </citation>
    <scope>NUCLEOTIDE SEQUENCE [LARGE SCALE GENOMIC DNA]</scope>
    <source>
        <strain evidence="2 3">SSB218315</strain>
    </source>
</reference>
<dbReference type="InterPro" id="IPR055346">
    <property type="entry name" value="Fe-S_cluster_assembly_SufBD"/>
</dbReference>
<organism evidence="2 3">
    <name type="scientific">Bdellovibrio bacteriovorus</name>
    <dbReference type="NCBI Taxonomy" id="959"/>
    <lineage>
        <taxon>Bacteria</taxon>
        <taxon>Pseudomonadati</taxon>
        <taxon>Bdellovibrionota</taxon>
        <taxon>Bdellovibrionia</taxon>
        <taxon>Bdellovibrionales</taxon>
        <taxon>Pseudobdellovibrionaceae</taxon>
        <taxon>Bdellovibrio</taxon>
    </lineage>
</organism>
<dbReference type="PANTHER" id="PTHR43575">
    <property type="entry name" value="PROTEIN ABCI7, CHLOROPLASTIC"/>
    <property type="match status" value="1"/>
</dbReference>
<evidence type="ECO:0000313" key="2">
    <source>
        <dbReference type="EMBL" id="ASD65211.1"/>
    </source>
</evidence>